<organism evidence="5 6">
    <name type="scientific">Methylocella silvestris</name>
    <dbReference type="NCBI Taxonomy" id="199596"/>
    <lineage>
        <taxon>Bacteria</taxon>
        <taxon>Pseudomonadati</taxon>
        <taxon>Pseudomonadota</taxon>
        <taxon>Alphaproteobacteria</taxon>
        <taxon>Hyphomicrobiales</taxon>
        <taxon>Beijerinckiaceae</taxon>
        <taxon>Methylocella</taxon>
    </lineage>
</organism>
<keyword evidence="1" id="KW-0732">Signal</keyword>
<protein>
    <submittedName>
        <fullName evidence="5">Cell envelope protein SmpA</fullName>
    </submittedName>
</protein>
<dbReference type="InterPro" id="IPR026592">
    <property type="entry name" value="BamE"/>
</dbReference>
<feature type="domain" description="Outer membrane protein assembly factor BamE" evidence="4">
    <location>
        <begin position="49"/>
        <end position="124"/>
    </location>
</feature>
<proteinExistence type="predicted"/>
<dbReference type="PANTHER" id="PTHR37482">
    <property type="entry name" value="OUTER MEMBRANE PROTEIN ASSEMBLY FACTOR BAME"/>
    <property type="match status" value="1"/>
</dbReference>
<keyword evidence="3" id="KW-0998">Cell outer membrane</keyword>
<name>A0A2J7TGU6_METSI</name>
<keyword evidence="2" id="KW-0472">Membrane</keyword>
<comment type="caution">
    <text evidence="5">The sequence shown here is derived from an EMBL/GenBank/DDBJ whole genome shotgun (WGS) entry which is preliminary data.</text>
</comment>
<evidence type="ECO:0000259" key="4">
    <source>
        <dbReference type="Pfam" id="PF04355"/>
    </source>
</evidence>
<dbReference type="GO" id="GO:0030674">
    <property type="term" value="F:protein-macromolecule adaptor activity"/>
    <property type="evidence" value="ECO:0007669"/>
    <property type="project" value="TreeGrafter"/>
</dbReference>
<dbReference type="Proteomes" id="UP000236286">
    <property type="component" value="Unassembled WGS sequence"/>
</dbReference>
<dbReference type="PANTHER" id="PTHR37482:SF1">
    <property type="entry name" value="OUTER MEMBRANE PROTEIN ASSEMBLY FACTOR BAME"/>
    <property type="match status" value="1"/>
</dbReference>
<dbReference type="GO" id="GO:1990063">
    <property type="term" value="C:Bam protein complex"/>
    <property type="evidence" value="ECO:0007669"/>
    <property type="project" value="TreeGrafter"/>
</dbReference>
<reference evidence="5 6" key="1">
    <citation type="submission" date="2017-10" db="EMBL/GenBank/DDBJ databases">
        <title>Genome announcement of Methylocella silvestris TVC from permafrost.</title>
        <authorList>
            <person name="Wang J."/>
            <person name="Geng K."/>
            <person name="Ul-Haque F."/>
            <person name="Crombie A.T."/>
            <person name="Street L.E."/>
            <person name="Wookey P.A."/>
            <person name="Murrell J.C."/>
            <person name="Pratscher J."/>
        </authorList>
    </citation>
    <scope>NUCLEOTIDE SEQUENCE [LARGE SCALE GENOMIC DNA]</scope>
    <source>
        <strain evidence="5 6">TVC</strain>
    </source>
</reference>
<dbReference type="EMBL" id="PDZR01000010">
    <property type="protein sequence ID" value="PNG25988.1"/>
    <property type="molecule type" value="Genomic_DNA"/>
</dbReference>
<dbReference type="AlphaFoldDB" id="A0A2J7TGU6"/>
<dbReference type="Pfam" id="PF04355">
    <property type="entry name" value="BamE"/>
    <property type="match status" value="1"/>
</dbReference>
<evidence type="ECO:0000256" key="3">
    <source>
        <dbReference type="ARBA" id="ARBA00023237"/>
    </source>
</evidence>
<keyword evidence="5" id="KW-0946">Virion</keyword>
<dbReference type="InterPro" id="IPR037873">
    <property type="entry name" value="BamE-like"/>
</dbReference>
<evidence type="ECO:0000256" key="1">
    <source>
        <dbReference type="ARBA" id="ARBA00022729"/>
    </source>
</evidence>
<evidence type="ECO:0000256" key="2">
    <source>
        <dbReference type="ARBA" id="ARBA00023136"/>
    </source>
</evidence>
<evidence type="ECO:0000313" key="6">
    <source>
        <dbReference type="Proteomes" id="UP000236286"/>
    </source>
</evidence>
<keyword evidence="5" id="KW-0261">Viral envelope protein</keyword>
<evidence type="ECO:0000313" key="5">
    <source>
        <dbReference type="EMBL" id="PNG25988.1"/>
    </source>
</evidence>
<gene>
    <name evidence="5" type="ORF">CR492_10350</name>
</gene>
<dbReference type="RefSeq" id="WP_102843673.1">
    <property type="nucleotide sequence ID" value="NZ_PDZR01000010.1"/>
</dbReference>
<dbReference type="GO" id="GO:0051205">
    <property type="term" value="P:protein insertion into membrane"/>
    <property type="evidence" value="ECO:0007669"/>
    <property type="project" value="TreeGrafter"/>
</dbReference>
<dbReference type="Gene3D" id="3.30.1450.10">
    <property type="match status" value="1"/>
</dbReference>
<dbReference type="GO" id="GO:0043165">
    <property type="term" value="P:Gram-negative-bacterium-type cell outer membrane assembly"/>
    <property type="evidence" value="ECO:0007669"/>
    <property type="project" value="TreeGrafter"/>
</dbReference>
<sequence>MWLAIANKSRLKSAPRARSGFFGLKLAFAAALPLGLGGCLGYDGTVVHGYQSDPRTLEQVRVGASAEQVLTLLGTPTTTSTVGGAVWYYVTQVTDRSIAFLQPKLIDQRVFAVYFDKNKKVERIANYGIQDGKVFDFVSRTTPTAGAESTFLKGMFLNLMRFQ</sequence>
<accession>A0A2J7TGU6</accession>
<dbReference type="OrthoDB" id="9808313at2"/>
<dbReference type="InterPro" id="IPR007450">
    <property type="entry name" value="BamE_dom"/>
</dbReference>